<sequence length="138" mass="15718">MLDHSSMKTKSANSSTENSTGESQRFTRAQRLRSGRDFERVYARKLRAGNEHLLIFADRSPTQTTRIGLSVSRKNGNSVIRHRIRRLLKEAFRLAQHDIPEGIDMILIPRPGSNSTVLDYQKALVSLSRKLTRRIASD</sequence>
<comment type="subunit">
    <text evidence="6">Consists of a catalytic RNA component (M1 or rnpB) and a protein subunit.</text>
</comment>
<dbReference type="InterPro" id="IPR020568">
    <property type="entry name" value="Ribosomal_Su5_D2-typ_SF"/>
</dbReference>
<evidence type="ECO:0000313" key="10">
    <source>
        <dbReference type="Proteomes" id="UP000317243"/>
    </source>
</evidence>
<feature type="compositionally biased region" description="Polar residues" evidence="8">
    <location>
        <begin position="8"/>
        <end position="27"/>
    </location>
</feature>
<comment type="caution">
    <text evidence="9">The sequence shown here is derived from an EMBL/GenBank/DDBJ whole genome shotgun (WGS) entry which is preliminary data.</text>
</comment>
<keyword evidence="10" id="KW-1185">Reference proteome</keyword>
<comment type="catalytic activity">
    <reaction evidence="6">
        <text>Endonucleolytic cleavage of RNA, removing 5'-extranucleotides from tRNA precursor.</text>
        <dbReference type="EC" id="3.1.26.5"/>
    </reaction>
</comment>
<accession>A0A5C5WAR4</accession>
<keyword evidence="1 6" id="KW-0819">tRNA processing</keyword>
<dbReference type="InterPro" id="IPR014721">
    <property type="entry name" value="Ribsml_uS5_D2-typ_fold_subgr"/>
</dbReference>
<comment type="function">
    <text evidence="6">RNaseP catalyzes the removal of the 5'-leader sequence from pre-tRNA to produce the mature 5'-terminus. It can also cleave other RNA substrates such as 4.5S RNA. The protein component plays an auxiliary but essential role in vivo by binding to the 5'-leader sequence and broadening the substrate specificity of the ribozyme.</text>
</comment>
<evidence type="ECO:0000256" key="4">
    <source>
        <dbReference type="ARBA" id="ARBA00022801"/>
    </source>
</evidence>
<dbReference type="GO" id="GO:0000049">
    <property type="term" value="F:tRNA binding"/>
    <property type="evidence" value="ECO:0007669"/>
    <property type="project" value="UniProtKB-UniRule"/>
</dbReference>
<evidence type="ECO:0000256" key="3">
    <source>
        <dbReference type="ARBA" id="ARBA00022759"/>
    </source>
</evidence>
<dbReference type="PANTHER" id="PTHR33992">
    <property type="entry name" value="RIBONUCLEASE P PROTEIN COMPONENT"/>
    <property type="match status" value="1"/>
</dbReference>
<dbReference type="GO" id="GO:0030677">
    <property type="term" value="C:ribonuclease P complex"/>
    <property type="evidence" value="ECO:0007669"/>
    <property type="project" value="TreeGrafter"/>
</dbReference>
<dbReference type="InterPro" id="IPR000100">
    <property type="entry name" value="RNase_P"/>
</dbReference>
<keyword evidence="3 6" id="KW-0255">Endonuclease</keyword>
<dbReference type="HAMAP" id="MF_00227">
    <property type="entry name" value="RNase_P"/>
    <property type="match status" value="1"/>
</dbReference>
<feature type="region of interest" description="Disordered" evidence="8">
    <location>
        <begin position="1"/>
        <end position="31"/>
    </location>
</feature>
<dbReference type="Pfam" id="PF00825">
    <property type="entry name" value="Ribonuclease_P"/>
    <property type="match status" value="1"/>
</dbReference>
<proteinExistence type="inferred from homology"/>
<name>A0A5C5WAR4_9PLAN</name>
<dbReference type="Proteomes" id="UP000317243">
    <property type="component" value="Unassembled WGS sequence"/>
</dbReference>
<evidence type="ECO:0000256" key="5">
    <source>
        <dbReference type="ARBA" id="ARBA00022884"/>
    </source>
</evidence>
<evidence type="ECO:0000256" key="6">
    <source>
        <dbReference type="HAMAP-Rule" id="MF_00227"/>
    </source>
</evidence>
<keyword evidence="4 6" id="KW-0378">Hydrolase</keyword>
<dbReference type="Gene3D" id="3.30.230.10">
    <property type="match status" value="1"/>
</dbReference>
<dbReference type="AlphaFoldDB" id="A0A5C5WAR4"/>
<protein>
    <recommendedName>
        <fullName evidence="6 7">Ribonuclease P protein component</fullName>
        <shortName evidence="6">RNase P protein</shortName>
        <shortName evidence="6">RNaseP protein</shortName>
        <ecNumber evidence="6 7">3.1.26.5</ecNumber>
    </recommendedName>
    <alternativeName>
        <fullName evidence="6">Protein C5</fullName>
    </alternativeName>
</protein>
<reference evidence="9 10" key="1">
    <citation type="submission" date="2019-02" db="EMBL/GenBank/DDBJ databases">
        <title>Deep-cultivation of Planctomycetes and their phenomic and genomic characterization uncovers novel biology.</title>
        <authorList>
            <person name="Wiegand S."/>
            <person name="Jogler M."/>
            <person name="Boedeker C."/>
            <person name="Pinto D."/>
            <person name="Vollmers J."/>
            <person name="Rivas-Marin E."/>
            <person name="Kohn T."/>
            <person name="Peeters S.H."/>
            <person name="Heuer A."/>
            <person name="Rast P."/>
            <person name="Oberbeckmann S."/>
            <person name="Bunk B."/>
            <person name="Jeske O."/>
            <person name="Meyerdierks A."/>
            <person name="Storesund J.E."/>
            <person name="Kallscheuer N."/>
            <person name="Luecker S."/>
            <person name="Lage O.M."/>
            <person name="Pohl T."/>
            <person name="Merkel B.J."/>
            <person name="Hornburger P."/>
            <person name="Mueller R.-W."/>
            <person name="Bruemmer F."/>
            <person name="Labrenz M."/>
            <person name="Spormann A.M."/>
            <person name="Op Den Camp H."/>
            <person name="Overmann J."/>
            <person name="Amann R."/>
            <person name="Jetten M.S.M."/>
            <person name="Mascher T."/>
            <person name="Medema M.H."/>
            <person name="Devos D.P."/>
            <person name="Kaster A.-K."/>
            <person name="Ovreas L."/>
            <person name="Rohde M."/>
            <person name="Galperin M.Y."/>
            <person name="Jogler C."/>
        </authorList>
    </citation>
    <scope>NUCLEOTIDE SEQUENCE [LARGE SCALE GENOMIC DNA]</scope>
    <source>
        <strain evidence="9 10">KOR42</strain>
    </source>
</reference>
<dbReference type="GO" id="GO:0001682">
    <property type="term" value="P:tRNA 5'-leader removal"/>
    <property type="evidence" value="ECO:0007669"/>
    <property type="project" value="UniProtKB-UniRule"/>
</dbReference>
<keyword evidence="2 6" id="KW-0540">Nuclease</keyword>
<evidence type="ECO:0000256" key="8">
    <source>
        <dbReference type="SAM" id="MobiDB-lite"/>
    </source>
</evidence>
<evidence type="ECO:0000256" key="2">
    <source>
        <dbReference type="ARBA" id="ARBA00022722"/>
    </source>
</evidence>
<dbReference type="EMBL" id="SIHI01000024">
    <property type="protein sequence ID" value="TWT47101.1"/>
    <property type="molecule type" value="Genomic_DNA"/>
</dbReference>
<dbReference type="PANTHER" id="PTHR33992:SF1">
    <property type="entry name" value="RIBONUCLEASE P PROTEIN COMPONENT"/>
    <property type="match status" value="1"/>
</dbReference>
<dbReference type="GO" id="GO:0042781">
    <property type="term" value="F:3'-tRNA processing endoribonuclease activity"/>
    <property type="evidence" value="ECO:0007669"/>
    <property type="project" value="TreeGrafter"/>
</dbReference>
<evidence type="ECO:0000256" key="1">
    <source>
        <dbReference type="ARBA" id="ARBA00022694"/>
    </source>
</evidence>
<dbReference type="NCBIfam" id="TIGR00188">
    <property type="entry name" value="rnpA"/>
    <property type="match status" value="1"/>
</dbReference>
<keyword evidence="5 6" id="KW-0694">RNA-binding</keyword>
<evidence type="ECO:0000313" key="9">
    <source>
        <dbReference type="EMBL" id="TWT47101.1"/>
    </source>
</evidence>
<dbReference type="SUPFAM" id="SSF54211">
    <property type="entry name" value="Ribosomal protein S5 domain 2-like"/>
    <property type="match status" value="1"/>
</dbReference>
<evidence type="ECO:0000256" key="7">
    <source>
        <dbReference type="NCBIfam" id="TIGR00188"/>
    </source>
</evidence>
<dbReference type="GO" id="GO:0004526">
    <property type="term" value="F:ribonuclease P activity"/>
    <property type="evidence" value="ECO:0007669"/>
    <property type="project" value="UniProtKB-UniRule"/>
</dbReference>
<dbReference type="RefSeq" id="WP_231741022.1">
    <property type="nucleotide sequence ID" value="NZ_SIHI01000024.1"/>
</dbReference>
<comment type="similarity">
    <text evidence="6">Belongs to the RnpA family.</text>
</comment>
<gene>
    <name evidence="6 9" type="primary">rnpA</name>
    <name evidence="9" type="ORF">KOR42_42150</name>
</gene>
<dbReference type="EC" id="3.1.26.5" evidence="6 7"/>
<organism evidence="9 10">
    <name type="scientific">Thalassoglobus neptunius</name>
    <dbReference type="NCBI Taxonomy" id="1938619"/>
    <lineage>
        <taxon>Bacteria</taxon>
        <taxon>Pseudomonadati</taxon>
        <taxon>Planctomycetota</taxon>
        <taxon>Planctomycetia</taxon>
        <taxon>Planctomycetales</taxon>
        <taxon>Planctomycetaceae</taxon>
        <taxon>Thalassoglobus</taxon>
    </lineage>
</organism>